<dbReference type="PANTHER" id="PTHR34353">
    <property type="entry name" value="CRISPR-ASSOCIATED ENDONUCLEASE CAS1 1"/>
    <property type="match status" value="1"/>
</dbReference>
<dbReference type="CDD" id="cd09721">
    <property type="entry name" value="Cas1_I-C"/>
    <property type="match status" value="1"/>
</dbReference>
<protein>
    <recommendedName>
        <fullName evidence="10">CRISPR-associated endonuclease Cas1</fullName>
        <ecNumber evidence="10">3.1.-.-</ecNumber>
    </recommendedName>
</protein>
<comment type="cofactor">
    <cofactor evidence="10">
        <name>Mg(2+)</name>
        <dbReference type="ChEBI" id="CHEBI:18420"/>
    </cofactor>
    <cofactor evidence="10">
        <name>Mn(2+)</name>
        <dbReference type="ChEBI" id="CHEBI:29035"/>
    </cofactor>
</comment>
<reference evidence="11 12" key="1">
    <citation type="submission" date="2018-05" db="EMBL/GenBank/DDBJ databases">
        <title>Genomic Encyclopedia of Type Strains, Phase IV (KMG-IV): sequencing the most valuable type-strain genomes for metagenomic binning, comparative biology and taxonomic classification.</title>
        <authorList>
            <person name="Goeker M."/>
        </authorList>
    </citation>
    <scope>NUCLEOTIDE SEQUENCE [LARGE SCALE GENOMIC DNA]</scope>
    <source>
        <strain evidence="11 12">DSM 23606</strain>
    </source>
</reference>
<evidence type="ECO:0000256" key="7">
    <source>
        <dbReference type="ARBA" id="ARBA00023125"/>
    </source>
</evidence>
<dbReference type="EC" id="3.1.-.-" evidence="10"/>
<organism evidence="11 12">
    <name type="scientific">Plasticicumulans acidivorans</name>
    <dbReference type="NCBI Taxonomy" id="886464"/>
    <lineage>
        <taxon>Bacteria</taxon>
        <taxon>Pseudomonadati</taxon>
        <taxon>Pseudomonadota</taxon>
        <taxon>Gammaproteobacteria</taxon>
        <taxon>Candidatus Competibacteraceae</taxon>
        <taxon>Plasticicumulans</taxon>
    </lineage>
</organism>
<comment type="subunit">
    <text evidence="9 10">Homodimer, forms a heterotetramer with a Cas2 homodimer.</text>
</comment>
<dbReference type="GO" id="GO:0003677">
    <property type="term" value="F:DNA binding"/>
    <property type="evidence" value="ECO:0007669"/>
    <property type="project" value="UniProtKB-KW"/>
</dbReference>
<dbReference type="GO" id="GO:0004520">
    <property type="term" value="F:DNA endonuclease activity"/>
    <property type="evidence" value="ECO:0007669"/>
    <property type="project" value="InterPro"/>
</dbReference>
<comment type="caution">
    <text evidence="11">The sequence shown here is derived from an EMBL/GenBank/DDBJ whole genome shotgun (WGS) entry which is preliminary data.</text>
</comment>
<dbReference type="GO" id="GO:0046872">
    <property type="term" value="F:metal ion binding"/>
    <property type="evidence" value="ECO:0007669"/>
    <property type="project" value="UniProtKB-UniRule"/>
</dbReference>
<keyword evidence="4 10" id="KW-0378">Hydrolase</keyword>
<evidence type="ECO:0000256" key="2">
    <source>
        <dbReference type="ARBA" id="ARBA00022723"/>
    </source>
</evidence>
<dbReference type="AlphaFoldDB" id="A0A317MVM1"/>
<dbReference type="PANTHER" id="PTHR34353:SF2">
    <property type="entry name" value="CRISPR-ASSOCIATED ENDONUCLEASE CAS1 1"/>
    <property type="match status" value="1"/>
</dbReference>
<name>A0A317MVM1_9GAMM</name>
<keyword evidence="7 10" id="KW-0238">DNA-binding</keyword>
<dbReference type="InterPro" id="IPR050646">
    <property type="entry name" value="Cas1"/>
</dbReference>
<dbReference type="RefSeq" id="WP_110018237.1">
    <property type="nucleotide sequence ID" value="NZ_QGTJ01000004.1"/>
</dbReference>
<dbReference type="Gene3D" id="3.100.10.20">
    <property type="entry name" value="CRISPR-associated endonuclease Cas1, N-terminal domain"/>
    <property type="match status" value="1"/>
</dbReference>
<evidence type="ECO:0000256" key="5">
    <source>
        <dbReference type="ARBA" id="ARBA00022842"/>
    </source>
</evidence>
<keyword evidence="2 10" id="KW-0479">Metal-binding</keyword>
<dbReference type="NCBIfam" id="TIGR00287">
    <property type="entry name" value="cas1"/>
    <property type="match status" value="1"/>
</dbReference>
<dbReference type="Gene3D" id="1.20.120.920">
    <property type="entry name" value="CRISPR-associated endonuclease Cas1, C-terminal domain"/>
    <property type="match status" value="1"/>
</dbReference>
<feature type="binding site" evidence="10">
    <location>
        <position position="250"/>
    </location>
    <ligand>
        <name>Mn(2+)</name>
        <dbReference type="ChEBI" id="CHEBI:29035"/>
    </ligand>
</feature>
<evidence type="ECO:0000256" key="9">
    <source>
        <dbReference type="ARBA" id="ARBA00038592"/>
    </source>
</evidence>
<comment type="function">
    <text evidence="10">CRISPR (clustered regularly interspaced short palindromic repeat), is an adaptive immune system that provides protection against mobile genetic elements (viruses, transposable elements and conjugative plasmids). CRISPR clusters contain spacers, sequences complementary to antecedent mobile elements, and target invading nucleic acids. CRISPR clusters are transcribed and processed into CRISPR RNA (crRNA). Acts as a dsDNA endonuclease. Involved in the integration of spacer DNA into the CRISPR cassette.</text>
</comment>
<keyword evidence="5 10" id="KW-0460">Magnesium</keyword>
<keyword evidence="3 10" id="KW-0255">Endonuclease</keyword>
<feature type="binding site" evidence="10">
    <location>
        <position position="166"/>
    </location>
    <ligand>
        <name>Mn(2+)</name>
        <dbReference type="ChEBI" id="CHEBI:29035"/>
    </ligand>
</feature>
<evidence type="ECO:0000256" key="10">
    <source>
        <dbReference type="HAMAP-Rule" id="MF_01470"/>
    </source>
</evidence>
<dbReference type="Proteomes" id="UP000246569">
    <property type="component" value="Unassembled WGS sequence"/>
</dbReference>
<dbReference type="GO" id="GO:0043571">
    <property type="term" value="P:maintenance of CRISPR repeat elements"/>
    <property type="evidence" value="ECO:0007669"/>
    <property type="project" value="UniProtKB-UniRule"/>
</dbReference>
<comment type="similarity">
    <text evidence="10">Belongs to the CRISPR-associated endonuclease Cas1 family.</text>
</comment>
<evidence type="ECO:0000256" key="4">
    <source>
        <dbReference type="ARBA" id="ARBA00022801"/>
    </source>
</evidence>
<proteinExistence type="inferred from homology"/>
<dbReference type="EMBL" id="QGTJ01000004">
    <property type="protein sequence ID" value="PWV62412.1"/>
    <property type="molecule type" value="Genomic_DNA"/>
</dbReference>
<accession>A0A317MVM1</accession>
<dbReference type="InterPro" id="IPR019856">
    <property type="entry name" value="CRISPR-assoc_Cas1_DVULG"/>
</dbReference>
<dbReference type="NCBIfam" id="TIGR03640">
    <property type="entry name" value="cas1_DVULG"/>
    <property type="match status" value="1"/>
</dbReference>
<evidence type="ECO:0000256" key="3">
    <source>
        <dbReference type="ARBA" id="ARBA00022759"/>
    </source>
</evidence>
<sequence>MRQLLNTLYVTTPNAWLRLEGDTLVAEIEREKKLQVPLHHLGGIVTFGDVMLTPALLHRCADDGRSVALLDRNGRFKARLEGPVNGNILLRQAQHAAAADVPQTLALARTCVAGKLRNSRQLLLRGARETDDDAERTQLRQAAALIAAHLRRLPHSPDLDTVRGLEGDAARLYFEALEYVIRPAQRTAFGFSRRSRRPPLDCFNALISFLYTLLTHDCRSALEGVGLDPQLGFLHVVRPGRPALALDLVEEFRAPLADRLALTLINRGQLDTRDFEQRPGGAVYLNDDGRRSVITAYQQRKQEEVRHPLLKAPVPIGLLAHLQARLLARRLRGDLVDYLPYLQR</sequence>
<dbReference type="HAMAP" id="MF_01470">
    <property type="entry name" value="Cas1"/>
    <property type="match status" value="1"/>
</dbReference>
<evidence type="ECO:0000313" key="12">
    <source>
        <dbReference type="Proteomes" id="UP000246569"/>
    </source>
</evidence>
<dbReference type="InterPro" id="IPR002729">
    <property type="entry name" value="CRISPR-assoc_Cas1"/>
</dbReference>
<keyword evidence="8 10" id="KW-0464">Manganese</keyword>
<evidence type="ECO:0000313" key="11">
    <source>
        <dbReference type="EMBL" id="PWV62412.1"/>
    </source>
</evidence>
<evidence type="ECO:0000256" key="6">
    <source>
        <dbReference type="ARBA" id="ARBA00023118"/>
    </source>
</evidence>
<dbReference type="Pfam" id="PF01867">
    <property type="entry name" value="Cas_Cas1"/>
    <property type="match status" value="1"/>
</dbReference>
<dbReference type="GO" id="GO:0016787">
    <property type="term" value="F:hydrolase activity"/>
    <property type="evidence" value="ECO:0007669"/>
    <property type="project" value="UniProtKB-KW"/>
</dbReference>
<keyword evidence="1 10" id="KW-0540">Nuclease</keyword>
<evidence type="ECO:0000256" key="8">
    <source>
        <dbReference type="ARBA" id="ARBA00023211"/>
    </source>
</evidence>
<keyword evidence="6 10" id="KW-0051">Antiviral defense</keyword>
<dbReference type="InterPro" id="IPR042206">
    <property type="entry name" value="CRISPR-assoc_Cas1_C"/>
</dbReference>
<keyword evidence="12" id="KW-1185">Reference proteome</keyword>
<gene>
    <name evidence="10" type="primary">cas1</name>
    <name evidence="11" type="ORF">C7443_104207</name>
</gene>
<dbReference type="InterPro" id="IPR042211">
    <property type="entry name" value="CRISPR-assoc_Cas1_N"/>
</dbReference>
<dbReference type="GO" id="GO:0051607">
    <property type="term" value="P:defense response to virus"/>
    <property type="evidence" value="ECO:0007669"/>
    <property type="project" value="UniProtKB-UniRule"/>
</dbReference>
<feature type="binding site" evidence="10">
    <location>
        <position position="235"/>
    </location>
    <ligand>
        <name>Mn(2+)</name>
        <dbReference type="ChEBI" id="CHEBI:29035"/>
    </ligand>
</feature>
<evidence type="ECO:0000256" key="1">
    <source>
        <dbReference type="ARBA" id="ARBA00022722"/>
    </source>
</evidence>
<dbReference type="OrthoDB" id="9803119at2"/>